<dbReference type="GO" id="GO:0043130">
    <property type="term" value="F:ubiquitin binding"/>
    <property type="evidence" value="ECO:0007669"/>
    <property type="project" value="TreeGrafter"/>
</dbReference>
<dbReference type="GeneID" id="100908142"/>
<dbReference type="CDD" id="cd16120">
    <property type="entry name" value="UBX_UBXN3B"/>
    <property type="match status" value="1"/>
</dbReference>
<dbReference type="InterPro" id="IPR050730">
    <property type="entry name" value="UBX_domain-protein"/>
</dbReference>
<dbReference type="KEGG" id="goe:100908142"/>
<dbReference type="CTD" id="23197"/>
<dbReference type="Pfam" id="PF21021">
    <property type="entry name" value="FAF1"/>
    <property type="match status" value="1"/>
</dbReference>
<dbReference type="SUPFAM" id="SSF52833">
    <property type="entry name" value="Thioredoxin-like"/>
    <property type="match status" value="1"/>
</dbReference>
<evidence type="ECO:0000256" key="2">
    <source>
        <dbReference type="SAM" id="Coils"/>
    </source>
</evidence>
<dbReference type="Gene3D" id="1.10.8.10">
    <property type="entry name" value="DNA helicase RuvA subunit, C-terminal domain"/>
    <property type="match status" value="1"/>
</dbReference>
<dbReference type="GO" id="GO:0036503">
    <property type="term" value="P:ERAD pathway"/>
    <property type="evidence" value="ECO:0007669"/>
    <property type="project" value="TreeGrafter"/>
</dbReference>
<dbReference type="SMART" id="SM00594">
    <property type="entry name" value="UAS"/>
    <property type="match status" value="1"/>
</dbReference>
<dbReference type="PANTHER" id="PTHR23322:SF1">
    <property type="entry name" value="FAS-ASSOCIATED FACTOR 2"/>
    <property type="match status" value="1"/>
</dbReference>
<dbReference type="SMART" id="SM00166">
    <property type="entry name" value="UBX"/>
    <property type="match status" value="1"/>
</dbReference>
<dbReference type="CDD" id="cd14414">
    <property type="entry name" value="UBA_FAF2"/>
    <property type="match status" value="1"/>
</dbReference>
<dbReference type="InterPro" id="IPR049483">
    <property type="entry name" value="FAF1_2-like_UAS"/>
</dbReference>
<reference evidence="5" key="1">
    <citation type="submission" date="2025-08" db="UniProtKB">
        <authorList>
            <consortium name="RefSeq"/>
        </authorList>
    </citation>
    <scope>IDENTIFICATION</scope>
</reference>
<dbReference type="PANTHER" id="PTHR23322">
    <property type="entry name" value="FAS-ASSOCIATED PROTEIN"/>
    <property type="match status" value="1"/>
</dbReference>
<sequence>MAAPSGELTKSMQEKLVQFQDISGYEDLDRCREILAAHNWDLESAVATVFAEASPSVVRQQRSERLVATVNQDYRAADYVFTNFRPQGWIGFGLHVFRWPLAFFFRTFYNVARFAISLMRRNTMTSIANPEGDVRLFIKQFRDTYGAAAPFLETSYNQALSRAKTDLRFLLVYLHNPSHEDTDDFCRRVFCSESVISWINNNMLLWGCSVQLPEGHKVSRTLQERTYPFMCVIVLRENTMTVVARILGQLESSDQLISILETVKGDNEGSLRAARQKREVDLANQTIREQQNAAYEESLRADQEKARRRREAEELKRKEEEEAIRRAELEALEIERRQQEKLKLAAQVPDEPPQGHEGAIQLALRLPSGKRIDRRFLSEQSMKYLYFYVLCHTDAPDNFEIHTTYPRRKIPCEPVPPSDPPSFKEFGLARNESLMVTDSDA</sequence>
<evidence type="ECO:0000313" key="4">
    <source>
        <dbReference type="Proteomes" id="UP000694867"/>
    </source>
</evidence>
<accession>A0AAJ6QV85</accession>
<dbReference type="Pfam" id="PF00789">
    <property type="entry name" value="UBX"/>
    <property type="match status" value="1"/>
</dbReference>
<dbReference type="Gene3D" id="3.10.20.90">
    <property type="entry name" value="Phosphatidylinositol 3-kinase Catalytic Subunit, Chain A, domain 1"/>
    <property type="match status" value="1"/>
</dbReference>
<feature type="domain" description="UBX" evidence="3">
    <location>
        <begin position="355"/>
        <end position="436"/>
    </location>
</feature>
<keyword evidence="1 2" id="KW-0175">Coiled coil</keyword>
<dbReference type="InterPro" id="IPR006577">
    <property type="entry name" value="UAS"/>
</dbReference>
<dbReference type="PROSITE" id="PS50033">
    <property type="entry name" value="UBX"/>
    <property type="match status" value="1"/>
</dbReference>
<protein>
    <submittedName>
        <fullName evidence="5">FAS-associated factor 2</fullName>
    </submittedName>
</protein>
<keyword evidence="4" id="KW-1185">Reference proteome</keyword>
<dbReference type="InterPro" id="IPR036249">
    <property type="entry name" value="Thioredoxin-like_sf"/>
</dbReference>
<organism evidence="4 5">
    <name type="scientific">Galendromus occidentalis</name>
    <name type="common">western predatory mite</name>
    <dbReference type="NCBI Taxonomy" id="34638"/>
    <lineage>
        <taxon>Eukaryota</taxon>
        <taxon>Metazoa</taxon>
        <taxon>Ecdysozoa</taxon>
        <taxon>Arthropoda</taxon>
        <taxon>Chelicerata</taxon>
        <taxon>Arachnida</taxon>
        <taxon>Acari</taxon>
        <taxon>Parasitiformes</taxon>
        <taxon>Mesostigmata</taxon>
        <taxon>Gamasina</taxon>
        <taxon>Phytoseioidea</taxon>
        <taxon>Phytoseiidae</taxon>
        <taxon>Typhlodrominae</taxon>
        <taxon>Galendromus</taxon>
    </lineage>
</organism>
<dbReference type="Proteomes" id="UP000694867">
    <property type="component" value="Unplaced"/>
</dbReference>
<evidence type="ECO:0000313" key="5">
    <source>
        <dbReference type="RefSeq" id="XP_003746886.1"/>
    </source>
</evidence>
<dbReference type="RefSeq" id="XP_003746886.1">
    <property type="nucleotide sequence ID" value="XM_003746838.2"/>
</dbReference>
<dbReference type="InterPro" id="IPR029071">
    <property type="entry name" value="Ubiquitin-like_domsf"/>
</dbReference>
<dbReference type="AlphaFoldDB" id="A0AAJ6QV85"/>
<dbReference type="Pfam" id="PF14555">
    <property type="entry name" value="UBA_4"/>
    <property type="match status" value="1"/>
</dbReference>
<evidence type="ECO:0000256" key="1">
    <source>
        <dbReference type="ARBA" id="ARBA00023054"/>
    </source>
</evidence>
<proteinExistence type="predicted"/>
<evidence type="ECO:0000259" key="3">
    <source>
        <dbReference type="PROSITE" id="PS50033"/>
    </source>
</evidence>
<gene>
    <name evidence="5" type="primary">LOC100908142</name>
</gene>
<name>A0AAJ6QV85_9ACAR</name>
<dbReference type="SUPFAM" id="SSF54236">
    <property type="entry name" value="Ubiquitin-like"/>
    <property type="match status" value="1"/>
</dbReference>
<dbReference type="GO" id="GO:0005783">
    <property type="term" value="C:endoplasmic reticulum"/>
    <property type="evidence" value="ECO:0007669"/>
    <property type="project" value="TreeGrafter"/>
</dbReference>
<feature type="coiled-coil region" evidence="2">
    <location>
        <begin position="273"/>
        <end position="337"/>
    </location>
</feature>
<dbReference type="InterPro" id="IPR001012">
    <property type="entry name" value="UBX_dom"/>
</dbReference>
<dbReference type="Gene3D" id="3.40.30.10">
    <property type="entry name" value="Glutaredoxin"/>
    <property type="match status" value="1"/>
</dbReference>